<organism evidence="2 3">
    <name type="scientific">Eumeta variegata</name>
    <name type="common">Bagworm moth</name>
    <name type="synonym">Eumeta japonica</name>
    <dbReference type="NCBI Taxonomy" id="151549"/>
    <lineage>
        <taxon>Eukaryota</taxon>
        <taxon>Metazoa</taxon>
        <taxon>Ecdysozoa</taxon>
        <taxon>Arthropoda</taxon>
        <taxon>Hexapoda</taxon>
        <taxon>Insecta</taxon>
        <taxon>Pterygota</taxon>
        <taxon>Neoptera</taxon>
        <taxon>Endopterygota</taxon>
        <taxon>Lepidoptera</taxon>
        <taxon>Glossata</taxon>
        <taxon>Ditrysia</taxon>
        <taxon>Tineoidea</taxon>
        <taxon>Psychidae</taxon>
        <taxon>Oiketicinae</taxon>
        <taxon>Eumeta</taxon>
    </lineage>
</organism>
<protein>
    <submittedName>
        <fullName evidence="2">Uncharacterized protein</fullName>
    </submittedName>
</protein>
<dbReference type="EMBL" id="BGZK01000573">
    <property type="protein sequence ID" value="GBP51037.1"/>
    <property type="molecule type" value="Genomic_DNA"/>
</dbReference>
<name>A0A4C1WLM1_EUMVA</name>
<reference evidence="2 3" key="1">
    <citation type="journal article" date="2019" name="Commun. Biol.">
        <title>The bagworm genome reveals a unique fibroin gene that provides high tensile strength.</title>
        <authorList>
            <person name="Kono N."/>
            <person name="Nakamura H."/>
            <person name="Ohtoshi R."/>
            <person name="Tomita M."/>
            <person name="Numata K."/>
            <person name="Arakawa K."/>
        </authorList>
    </citation>
    <scope>NUCLEOTIDE SEQUENCE [LARGE SCALE GENOMIC DNA]</scope>
</reference>
<gene>
    <name evidence="2" type="ORF">EVAR_87613_1</name>
</gene>
<comment type="caution">
    <text evidence="2">The sequence shown here is derived from an EMBL/GenBank/DDBJ whole genome shotgun (WGS) entry which is preliminary data.</text>
</comment>
<evidence type="ECO:0000256" key="1">
    <source>
        <dbReference type="SAM" id="MobiDB-lite"/>
    </source>
</evidence>
<keyword evidence="3" id="KW-1185">Reference proteome</keyword>
<evidence type="ECO:0000313" key="3">
    <source>
        <dbReference type="Proteomes" id="UP000299102"/>
    </source>
</evidence>
<proteinExistence type="predicted"/>
<dbReference type="Proteomes" id="UP000299102">
    <property type="component" value="Unassembled WGS sequence"/>
</dbReference>
<dbReference type="AlphaFoldDB" id="A0A4C1WLM1"/>
<sequence>MQTSAAPAGTVTGRTTLSPGRDTAGAGAVGGRFPRTVAIDASSAPDAAVSLLSLEVVITQRSALLRPIRTGWKLSYVAVPVFAQ</sequence>
<evidence type="ECO:0000313" key="2">
    <source>
        <dbReference type="EMBL" id="GBP51037.1"/>
    </source>
</evidence>
<feature type="region of interest" description="Disordered" evidence="1">
    <location>
        <begin position="1"/>
        <end position="29"/>
    </location>
</feature>
<accession>A0A4C1WLM1</accession>